<dbReference type="InterPro" id="IPR006342">
    <property type="entry name" value="FkbM_mtfrase"/>
</dbReference>
<evidence type="ECO:0000259" key="3">
    <source>
        <dbReference type="Pfam" id="PF05050"/>
    </source>
</evidence>
<dbReference type="EMBL" id="OB660252">
    <property type="protein sequence ID" value="CAD7223774.1"/>
    <property type="molecule type" value="Genomic_DNA"/>
</dbReference>
<dbReference type="GO" id="GO:0005794">
    <property type="term" value="C:Golgi apparatus"/>
    <property type="evidence" value="ECO:0007669"/>
    <property type="project" value="TreeGrafter"/>
</dbReference>
<dbReference type="GO" id="GO:0031902">
    <property type="term" value="C:late endosome membrane"/>
    <property type="evidence" value="ECO:0007669"/>
    <property type="project" value="TreeGrafter"/>
</dbReference>
<feature type="transmembrane region" description="Helical" evidence="2">
    <location>
        <begin position="626"/>
        <end position="645"/>
    </location>
</feature>
<feature type="compositionally biased region" description="Polar residues" evidence="1">
    <location>
        <begin position="401"/>
        <end position="411"/>
    </location>
</feature>
<dbReference type="OrthoDB" id="6357215at2759"/>
<dbReference type="Gene3D" id="1.10.287.770">
    <property type="entry name" value="YojJ-like"/>
    <property type="match status" value="1"/>
</dbReference>
<gene>
    <name evidence="4" type="ORF">CTOB1V02_LOCUS1753</name>
</gene>
<evidence type="ECO:0000256" key="1">
    <source>
        <dbReference type="SAM" id="MobiDB-lite"/>
    </source>
</evidence>
<dbReference type="GO" id="GO:0006888">
    <property type="term" value="P:endoplasmic reticulum to Golgi vesicle-mediated transport"/>
    <property type="evidence" value="ECO:0007669"/>
    <property type="project" value="TreeGrafter"/>
</dbReference>
<reference evidence="4" key="1">
    <citation type="submission" date="2020-11" db="EMBL/GenBank/DDBJ databases">
        <authorList>
            <person name="Tran Van P."/>
        </authorList>
    </citation>
    <scope>NUCLEOTIDE SEQUENCE</scope>
</reference>
<keyword evidence="2" id="KW-1133">Transmembrane helix</keyword>
<dbReference type="PANTHER" id="PTHR34009:SF2">
    <property type="entry name" value="PROTEIN STAR"/>
    <property type="match status" value="1"/>
</dbReference>
<dbReference type="InterPro" id="IPR029063">
    <property type="entry name" value="SAM-dependent_MTases_sf"/>
</dbReference>
<organism evidence="4">
    <name type="scientific">Cyprideis torosa</name>
    <dbReference type="NCBI Taxonomy" id="163714"/>
    <lineage>
        <taxon>Eukaryota</taxon>
        <taxon>Metazoa</taxon>
        <taxon>Ecdysozoa</taxon>
        <taxon>Arthropoda</taxon>
        <taxon>Crustacea</taxon>
        <taxon>Oligostraca</taxon>
        <taxon>Ostracoda</taxon>
        <taxon>Podocopa</taxon>
        <taxon>Podocopida</taxon>
        <taxon>Cytherocopina</taxon>
        <taxon>Cytheroidea</taxon>
        <taxon>Cytherideidae</taxon>
        <taxon>Cyprideis</taxon>
    </lineage>
</organism>
<dbReference type="GO" id="GO:0005886">
    <property type="term" value="C:plasma membrane"/>
    <property type="evidence" value="ECO:0007669"/>
    <property type="project" value="TreeGrafter"/>
</dbReference>
<evidence type="ECO:0000313" key="4">
    <source>
        <dbReference type="EMBL" id="CAD7223774.1"/>
    </source>
</evidence>
<accession>A0A7R8ZLH9</accession>
<dbReference type="SUPFAM" id="SSF53335">
    <property type="entry name" value="S-adenosyl-L-methionine-dependent methyltransferases"/>
    <property type="match status" value="1"/>
</dbReference>
<dbReference type="Pfam" id="PF05050">
    <property type="entry name" value="Methyltransf_21"/>
    <property type="match status" value="1"/>
</dbReference>
<dbReference type="GO" id="GO:0016197">
    <property type="term" value="P:endosomal transport"/>
    <property type="evidence" value="ECO:0007669"/>
    <property type="project" value="TreeGrafter"/>
</dbReference>
<protein>
    <recommendedName>
        <fullName evidence="3">Methyltransferase FkbM domain-containing protein</fullName>
    </recommendedName>
</protein>
<dbReference type="AlphaFoldDB" id="A0A7R8ZLH9"/>
<keyword evidence="2" id="KW-0472">Membrane</keyword>
<evidence type="ECO:0000256" key="2">
    <source>
        <dbReference type="SAM" id="Phobius"/>
    </source>
</evidence>
<dbReference type="PANTHER" id="PTHR34009">
    <property type="entry name" value="PROTEIN STAR"/>
    <property type="match status" value="1"/>
</dbReference>
<proteinExistence type="predicted"/>
<feature type="transmembrane region" description="Helical" evidence="2">
    <location>
        <begin position="670"/>
        <end position="691"/>
    </location>
</feature>
<dbReference type="GO" id="GO:0005789">
    <property type="term" value="C:endoplasmic reticulum membrane"/>
    <property type="evidence" value="ECO:0007669"/>
    <property type="project" value="TreeGrafter"/>
</dbReference>
<dbReference type="InterPro" id="IPR053202">
    <property type="entry name" value="EGF_Rcpt_Signaling_Reg"/>
</dbReference>
<feature type="compositionally biased region" description="Polar residues" evidence="1">
    <location>
        <begin position="228"/>
        <end position="238"/>
    </location>
</feature>
<name>A0A7R8ZLH9_9CRUS</name>
<keyword evidence="2" id="KW-0812">Transmembrane</keyword>
<feature type="transmembrane region" description="Helical" evidence="2">
    <location>
        <begin position="100"/>
        <end position="120"/>
    </location>
</feature>
<dbReference type="Gene3D" id="3.40.50.150">
    <property type="entry name" value="Vaccinia Virus protein VP39"/>
    <property type="match status" value="1"/>
</dbReference>
<feature type="region of interest" description="Disordered" evidence="1">
    <location>
        <begin position="374"/>
        <end position="423"/>
    </location>
</feature>
<feature type="region of interest" description="Disordered" evidence="1">
    <location>
        <begin position="201"/>
        <end position="259"/>
    </location>
</feature>
<feature type="domain" description="Methyltransferase FkbM" evidence="3">
    <location>
        <begin position="778"/>
        <end position="923"/>
    </location>
</feature>
<sequence>MYVQSDGSWILSVACSVRSLLLIVKYGKSKQTFGSDFGIGQRIGKPETSFSTKGTCLTNLSTTVVSGLQLRLTMAASTPPSSDEDPFSGRRIRFFVLDGLYRLSFLILLLLTISNCLSYFNKYVHMPTTSTMRLEQKTMADGPGFLLCRQPFFEWIKVKLTDNKTYWDEIDQDVFNDPEGYVSAMQRLYVAPIHSISSPALANETNDVVKPSPDQSEHEDEEEHHHQNIVNQDNSPSFENPGPMKTPGNPIKNPGPMKTPVYPFKNPGPMKLARRSNLRNEKVRRLGVTDTYFNKYVHMPTTSTMRLEQKTMADGPGFLLCRQPFFEWIKVKLTDNKTYWDEIDQDVFNDPEGYVSAMQRLYVAPIHSISSPALANETDDVVKPSPDQSEHEDEEEHHHQNIVNQDNSPSFENPGPMKTPDKHGEWSLRFARMQRRTSPCWLYRSQDIRIGTKSAKSLSFNFEDKDDPPDNRTTWHMYLISPTEYDFLDTLATTVSVKSKEQQTMIVKMKQEKYLKRQVQNGGGIDCENYDNFGYMKCVDDCVKTIALKRHRGEYSGRFGTWKQLCRIPGLYDYPELPECKKNVKKLDKLIRKYTELAQMILTNDPEIETVLQVWSYEAKDLISDLGGSTGIFLGASILSLVAYLKERLQNQDFVCYSFEMSKAVTRANMGLKICSGLTIVFFLLITSRFFTTCMTSEGLIALEPSFDLKSREATKPLLTLEEKPFVEEIRRTIIPPAPRNVPYNLGQPERHHFSEFSADGQYIQELFQSFSNGFFIEVGAYTGEDKSNSLWLERERNWTGILIEVHSANFEILQTKRRKAWLHHSCLSRKTAPEFLKFPKPKHLKWDATNGIYKMEKKDDHLVRWNSFELGVAFTCYPLHYYLLAVNQSKVDFLSLDVEGMDLDVLKAFPFDRFNVKALVAETGGIFGSMDIVPYLATQGYLPVHHFGLNTFFLKFGP</sequence>